<feature type="region of interest" description="Disordered" evidence="6">
    <location>
        <begin position="1"/>
        <end position="22"/>
    </location>
</feature>
<dbReference type="Gene3D" id="1.20.144.10">
    <property type="entry name" value="Phosphatidic acid phosphatase type 2/haloperoxidase"/>
    <property type="match status" value="1"/>
</dbReference>
<feature type="transmembrane region" description="Helical" evidence="7">
    <location>
        <begin position="124"/>
        <end position="145"/>
    </location>
</feature>
<feature type="transmembrane region" description="Helical" evidence="7">
    <location>
        <begin position="220"/>
        <end position="242"/>
    </location>
</feature>
<reference evidence="9" key="1">
    <citation type="journal article" date="2020" name="Stud. Mycol.">
        <title>101 Dothideomycetes genomes: a test case for predicting lifestyles and emergence of pathogens.</title>
        <authorList>
            <person name="Haridas S."/>
            <person name="Albert R."/>
            <person name="Binder M."/>
            <person name="Bloem J."/>
            <person name="Labutti K."/>
            <person name="Salamov A."/>
            <person name="Andreopoulos B."/>
            <person name="Baker S."/>
            <person name="Barry K."/>
            <person name="Bills G."/>
            <person name="Bluhm B."/>
            <person name="Cannon C."/>
            <person name="Castanera R."/>
            <person name="Culley D."/>
            <person name="Daum C."/>
            <person name="Ezra D."/>
            <person name="Gonzalez J."/>
            <person name="Henrissat B."/>
            <person name="Kuo A."/>
            <person name="Liang C."/>
            <person name="Lipzen A."/>
            <person name="Lutzoni F."/>
            <person name="Magnuson J."/>
            <person name="Mondo S."/>
            <person name="Nolan M."/>
            <person name="Ohm R."/>
            <person name="Pangilinan J."/>
            <person name="Park H.-J."/>
            <person name="Ramirez L."/>
            <person name="Alfaro M."/>
            <person name="Sun H."/>
            <person name="Tritt A."/>
            <person name="Yoshinaga Y."/>
            <person name="Zwiers L.-H."/>
            <person name="Turgeon B."/>
            <person name="Goodwin S."/>
            <person name="Spatafora J."/>
            <person name="Crous P."/>
            <person name="Grigoriev I."/>
        </authorList>
    </citation>
    <scope>NUCLEOTIDE SEQUENCE</scope>
    <source>
        <strain evidence="9">CBS 113979</strain>
    </source>
</reference>
<sequence length="330" mass="36638">MSEYGAIGVQMPSSNSPKTSWRTAGLSQRQSMTASFTRFWRKTYASDYAGLAALITAYILIIIFVEPFHRMFTLDNVSIQYPHALHERVPVPWLFILAAGVPLVVIILWAAILRHSAHRAHVTILALLTSLILTSFLTDVIKNAVGRPRPDLLSRCKPAPGTPGSTLVDFTVCTEKDHHTLHDGFRSFPSGHSSFSFAGLGFLALFLSSQLRVFRPRVDLARVLVALAPLLGAALIAFSRLQDYRHDVWDVTSGSVLGMLVAYTTWRRYYPGLRSRKCAEPWPNPVDVLVGSSKGKRRDEEDLVGVRASDAEEFELADESGDEMLGEGRR</sequence>
<evidence type="ECO:0000256" key="7">
    <source>
        <dbReference type="SAM" id="Phobius"/>
    </source>
</evidence>
<dbReference type="EMBL" id="ML977188">
    <property type="protein sequence ID" value="KAF1982142.1"/>
    <property type="molecule type" value="Genomic_DNA"/>
</dbReference>
<feature type="region of interest" description="Disordered" evidence="6">
    <location>
        <begin position="290"/>
        <end position="330"/>
    </location>
</feature>
<dbReference type="FunFam" id="1.20.144.10:FF:000017">
    <property type="entry name" value="Diacylglycerol pyrophosphate phosphatase 1"/>
    <property type="match status" value="1"/>
</dbReference>
<dbReference type="InterPro" id="IPR036938">
    <property type="entry name" value="PAP2/HPO_sf"/>
</dbReference>
<keyword evidence="4 7" id="KW-1133">Transmembrane helix</keyword>
<feature type="transmembrane region" description="Helical" evidence="7">
    <location>
        <begin position="48"/>
        <end position="65"/>
    </location>
</feature>
<evidence type="ECO:0000256" key="1">
    <source>
        <dbReference type="ARBA" id="ARBA00004141"/>
    </source>
</evidence>
<feature type="compositionally biased region" description="Polar residues" evidence="6">
    <location>
        <begin position="11"/>
        <end position="22"/>
    </location>
</feature>
<name>A0A6G1GMT6_9PEZI</name>
<dbReference type="Proteomes" id="UP000800041">
    <property type="component" value="Unassembled WGS sequence"/>
</dbReference>
<accession>A0A6G1GMT6</accession>
<dbReference type="GO" id="GO:0046839">
    <property type="term" value="P:phospholipid dephosphorylation"/>
    <property type="evidence" value="ECO:0007669"/>
    <property type="project" value="TreeGrafter"/>
</dbReference>
<feature type="domain" description="Phosphatidic acid phosphatase type 2/haloperoxidase" evidence="8">
    <location>
        <begin position="123"/>
        <end position="266"/>
    </location>
</feature>
<keyword evidence="3 7" id="KW-0812">Transmembrane</keyword>
<evidence type="ECO:0000259" key="8">
    <source>
        <dbReference type="SMART" id="SM00014"/>
    </source>
</evidence>
<dbReference type="SMART" id="SM00014">
    <property type="entry name" value="acidPPc"/>
    <property type="match status" value="1"/>
</dbReference>
<evidence type="ECO:0000256" key="4">
    <source>
        <dbReference type="ARBA" id="ARBA00022989"/>
    </source>
</evidence>
<dbReference type="GO" id="GO:0006644">
    <property type="term" value="P:phospholipid metabolic process"/>
    <property type="evidence" value="ECO:0007669"/>
    <property type="project" value="InterPro"/>
</dbReference>
<dbReference type="InterPro" id="IPR043216">
    <property type="entry name" value="PAP-like"/>
</dbReference>
<evidence type="ECO:0000256" key="6">
    <source>
        <dbReference type="SAM" id="MobiDB-lite"/>
    </source>
</evidence>
<dbReference type="Pfam" id="PF01569">
    <property type="entry name" value="PAP2"/>
    <property type="match status" value="1"/>
</dbReference>
<evidence type="ECO:0000256" key="5">
    <source>
        <dbReference type="ARBA" id="ARBA00023136"/>
    </source>
</evidence>
<evidence type="ECO:0000313" key="9">
    <source>
        <dbReference type="EMBL" id="KAF1982142.1"/>
    </source>
</evidence>
<dbReference type="InterPro" id="IPR000326">
    <property type="entry name" value="PAP2/HPO"/>
</dbReference>
<dbReference type="AlphaFoldDB" id="A0A6G1GMT6"/>
<proteinExistence type="inferred from homology"/>
<dbReference type="PANTHER" id="PTHR10165">
    <property type="entry name" value="LIPID PHOSPHATE PHOSPHATASE"/>
    <property type="match status" value="1"/>
</dbReference>
<feature type="transmembrane region" description="Helical" evidence="7">
    <location>
        <begin position="191"/>
        <end position="208"/>
    </location>
</feature>
<dbReference type="PANTHER" id="PTHR10165:SF35">
    <property type="entry name" value="RE23632P"/>
    <property type="match status" value="1"/>
</dbReference>
<comment type="subcellular location">
    <subcellularLocation>
        <location evidence="1">Membrane</location>
        <topology evidence="1">Multi-pass membrane protein</topology>
    </subcellularLocation>
</comment>
<dbReference type="GO" id="GO:0016020">
    <property type="term" value="C:membrane"/>
    <property type="evidence" value="ECO:0007669"/>
    <property type="project" value="UniProtKB-SubCell"/>
</dbReference>
<evidence type="ECO:0000313" key="10">
    <source>
        <dbReference type="Proteomes" id="UP000800041"/>
    </source>
</evidence>
<dbReference type="CDD" id="cd03390">
    <property type="entry name" value="PAP2_containing_1_like"/>
    <property type="match status" value="1"/>
</dbReference>
<keyword evidence="10" id="KW-1185">Reference proteome</keyword>
<protein>
    <submittedName>
        <fullName evidence="9">PAP2-domain-containing protein</fullName>
    </submittedName>
</protein>
<dbReference type="SUPFAM" id="SSF48317">
    <property type="entry name" value="Acid phosphatase/Vanadium-dependent haloperoxidase"/>
    <property type="match status" value="1"/>
</dbReference>
<feature type="transmembrane region" description="Helical" evidence="7">
    <location>
        <begin position="91"/>
        <end position="112"/>
    </location>
</feature>
<dbReference type="GO" id="GO:0008195">
    <property type="term" value="F:phosphatidate phosphatase activity"/>
    <property type="evidence" value="ECO:0007669"/>
    <property type="project" value="TreeGrafter"/>
</dbReference>
<dbReference type="OrthoDB" id="10030083at2759"/>
<evidence type="ECO:0000256" key="3">
    <source>
        <dbReference type="ARBA" id="ARBA00022692"/>
    </source>
</evidence>
<gene>
    <name evidence="9" type="ORF">K402DRAFT_397878</name>
</gene>
<organism evidence="9 10">
    <name type="scientific">Aulographum hederae CBS 113979</name>
    <dbReference type="NCBI Taxonomy" id="1176131"/>
    <lineage>
        <taxon>Eukaryota</taxon>
        <taxon>Fungi</taxon>
        <taxon>Dikarya</taxon>
        <taxon>Ascomycota</taxon>
        <taxon>Pezizomycotina</taxon>
        <taxon>Dothideomycetes</taxon>
        <taxon>Pleosporomycetidae</taxon>
        <taxon>Aulographales</taxon>
        <taxon>Aulographaceae</taxon>
    </lineage>
</organism>
<comment type="similarity">
    <text evidence="2">Belongs to the PA-phosphatase related phosphoesterase family.</text>
</comment>
<feature type="compositionally biased region" description="Acidic residues" evidence="6">
    <location>
        <begin position="311"/>
        <end position="330"/>
    </location>
</feature>
<keyword evidence="5 7" id="KW-0472">Membrane</keyword>
<evidence type="ECO:0000256" key="2">
    <source>
        <dbReference type="ARBA" id="ARBA00008816"/>
    </source>
</evidence>
<feature type="transmembrane region" description="Helical" evidence="7">
    <location>
        <begin position="248"/>
        <end position="266"/>
    </location>
</feature>